<name>A0A6G1K4Q9_9PLEO</name>
<evidence type="ECO:0000313" key="3">
    <source>
        <dbReference type="Proteomes" id="UP000799428"/>
    </source>
</evidence>
<evidence type="ECO:0000313" key="2">
    <source>
        <dbReference type="EMBL" id="KAF2707740.1"/>
    </source>
</evidence>
<gene>
    <name evidence="2" type="ORF">K504DRAFT_492381</name>
</gene>
<organism evidence="2 3">
    <name type="scientific">Pleomassaria siparia CBS 279.74</name>
    <dbReference type="NCBI Taxonomy" id="1314801"/>
    <lineage>
        <taxon>Eukaryota</taxon>
        <taxon>Fungi</taxon>
        <taxon>Dikarya</taxon>
        <taxon>Ascomycota</taxon>
        <taxon>Pezizomycotina</taxon>
        <taxon>Dothideomycetes</taxon>
        <taxon>Pleosporomycetidae</taxon>
        <taxon>Pleosporales</taxon>
        <taxon>Pleomassariaceae</taxon>
        <taxon>Pleomassaria</taxon>
    </lineage>
</organism>
<protein>
    <submittedName>
        <fullName evidence="2">Uncharacterized protein</fullName>
    </submittedName>
</protein>
<feature type="compositionally biased region" description="Acidic residues" evidence="1">
    <location>
        <begin position="100"/>
        <end position="115"/>
    </location>
</feature>
<dbReference type="Proteomes" id="UP000799428">
    <property type="component" value="Unassembled WGS sequence"/>
</dbReference>
<feature type="region of interest" description="Disordered" evidence="1">
    <location>
        <begin position="99"/>
        <end position="119"/>
    </location>
</feature>
<proteinExistence type="predicted"/>
<evidence type="ECO:0000256" key="1">
    <source>
        <dbReference type="SAM" id="MobiDB-lite"/>
    </source>
</evidence>
<dbReference type="EMBL" id="MU005773">
    <property type="protein sequence ID" value="KAF2707740.1"/>
    <property type="molecule type" value="Genomic_DNA"/>
</dbReference>
<reference evidence="2" key="1">
    <citation type="journal article" date="2020" name="Stud. Mycol.">
        <title>101 Dothideomycetes genomes: a test case for predicting lifestyles and emergence of pathogens.</title>
        <authorList>
            <person name="Haridas S."/>
            <person name="Albert R."/>
            <person name="Binder M."/>
            <person name="Bloem J."/>
            <person name="Labutti K."/>
            <person name="Salamov A."/>
            <person name="Andreopoulos B."/>
            <person name="Baker S."/>
            <person name="Barry K."/>
            <person name="Bills G."/>
            <person name="Bluhm B."/>
            <person name="Cannon C."/>
            <person name="Castanera R."/>
            <person name="Culley D."/>
            <person name="Daum C."/>
            <person name="Ezra D."/>
            <person name="Gonzalez J."/>
            <person name="Henrissat B."/>
            <person name="Kuo A."/>
            <person name="Liang C."/>
            <person name="Lipzen A."/>
            <person name="Lutzoni F."/>
            <person name="Magnuson J."/>
            <person name="Mondo S."/>
            <person name="Nolan M."/>
            <person name="Ohm R."/>
            <person name="Pangilinan J."/>
            <person name="Park H.-J."/>
            <person name="Ramirez L."/>
            <person name="Alfaro M."/>
            <person name="Sun H."/>
            <person name="Tritt A."/>
            <person name="Yoshinaga Y."/>
            <person name="Zwiers L.-H."/>
            <person name="Turgeon B."/>
            <person name="Goodwin S."/>
            <person name="Spatafora J."/>
            <person name="Crous P."/>
            <person name="Grigoriev I."/>
        </authorList>
    </citation>
    <scope>NUCLEOTIDE SEQUENCE</scope>
    <source>
        <strain evidence="2">CBS 279.74</strain>
    </source>
</reference>
<sequence>MNRERYKRRPISGDVVYAWQGRRLSRELAVGSGGGGWKRLPSERRGLYIELVSFLGFPKYVQAIEGETNAYAFKQNRDAHHNAVVRGEDTWTEHLRLINDDDDNEGEEESEDGEYEIGPPTLDFYGQQLNKKYSVTASEKSFRLIPLTAQLSSTRAYFGVDRRRTCIHSRIMTWEKPLTALSATSSTNTNSNPSTARQFLTRSITYSDLSARLTRGDQPTSDDTPCKWACCGAT</sequence>
<dbReference type="AlphaFoldDB" id="A0A6G1K4Q9"/>
<accession>A0A6G1K4Q9</accession>
<keyword evidence="3" id="KW-1185">Reference proteome</keyword>